<organism evidence="1 2">
    <name type="scientific">Ixodes persulcatus</name>
    <name type="common">Taiga tick</name>
    <dbReference type="NCBI Taxonomy" id="34615"/>
    <lineage>
        <taxon>Eukaryota</taxon>
        <taxon>Metazoa</taxon>
        <taxon>Ecdysozoa</taxon>
        <taxon>Arthropoda</taxon>
        <taxon>Chelicerata</taxon>
        <taxon>Arachnida</taxon>
        <taxon>Acari</taxon>
        <taxon>Parasitiformes</taxon>
        <taxon>Ixodida</taxon>
        <taxon>Ixodoidea</taxon>
        <taxon>Ixodidae</taxon>
        <taxon>Ixodinae</taxon>
        <taxon>Ixodes</taxon>
    </lineage>
</organism>
<accession>A0AC60QTX1</accession>
<dbReference type="EMBL" id="JABSTQ010004285">
    <property type="protein sequence ID" value="KAG0442762.1"/>
    <property type="molecule type" value="Genomic_DNA"/>
</dbReference>
<name>A0AC60QTX1_IXOPE</name>
<protein>
    <submittedName>
        <fullName evidence="1">Uncharacterized protein</fullName>
    </submittedName>
</protein>
<comment type="caution">
    <text evidence="1">The sequence shown here is derived from an EMBL/GenBank/DDBJ whole genome shotgun (WGS) entry which is preliminary data.</text>
</comment>
<evidence type="ECO:0000313" key="1">
    <source>
        <dbReference type="EMBL" id="KAG0442762.1"/>
    </source>
</evidence>
<evidence type="ECO:0000313" key="2">
    <source>
        <dbReference type="Proteomes" id="UP000805193"/>
    </source>
</evidence>
<sequence>MPKHSYQPAATTLARRPDLAVALKRRGAPPTEALPPFSLPLLSVENEGVDKVPPSQTSCRRRRRIECFPAARATSASSFHDGGTRAASRRHLLIAGCRSPINTKKEGSNRQRPENIPPTLLRLTYFSEEPRRPAGATRDSQVNAAMRAAIFVSGLWNSS</sequence>
<dbReference type="Proteomes" id="UP000805193">
    <property type="component" value="Unassembled WGS sequence"/>
</dbReference>
<proteinExistence type="predicted"/>
<keyword evidence="2" id="KW-1185">Reference proteome</keyword>
<gene>
    <name evidence="1" type="ORF">HPB47_015622</name>
</gene>
<reference evidence="1 2" key="1">
    <citation type="journal article" date="2020" name="Cell">
        <title>Large-Scale Comparative Analyses of Tick Genomes Elucidate Their Genetic Diversity and Vector Capacities.</title>
        <authorList>
            <consortium name="Tick Genome and Microbiome Consortium (TIGMIC)"/>
            <person name="Jia N."/>
            <person name="Wang J."/>
            <person name="Shi W."/>
            <person name="Du L."/>
            <person name="Sun Y."/>
            <person name="Zhan W."/>
            <person name="Jiang J.F."/>
            <person name="Wang Q."/>
            <person name="Zhang B."/>
            <person name="Ji P."/>
            <person name="Bell-Sakyi L."/>
            <person name="Cui X.M."/>
            <person name="Yuan T.T."/>
            <person name="Jiang B.G."/>
            <person name="Yang W.F."/>
            <person name="Lam T.T."/>
            <person name="Chang Q.C."/>
            <person name="Ding S.J."/>
            <person name="Wang X.J."/>
            <person name="Zhu J.G."/>
            <person name="Ruan X.D."/>
            <person name="Zhao L."/>
            <person name="Wei J.T."/>
            <person name="Ye R.Z."/>
            <person name="Que T.C."/>
            <person name="Du C.H."/>
            <person name="Zhou Y.H."/>
            <person name="Cheng J.X."/>
            <person name="Dai P.F."/>
            <person name="Guo W.B."/>
            <person name="Han X.H."/>
            <person name="Huang E.J."/>
            <person name="Li L.F."/>
            <person name="Wei W."/>
            <person name="Gao Y.C."/>
            <person name="Liu J.Z."/>
            <person name="Shao H.Z."/>
            <person name="Wang X."/>
            <person name="Wang C.C."/>
            <person name="Yang T.C."/>
            <person name="Huo Q.B."/>
            <person name="Li W."/>
            <person name="Chen H.Y."/>
            <person name="Chen S.E."/>
            <person name="Zhou L.G."/>
            <person name="Ni X.B."/>
            <person name="Tian J.H."/>
            <person name="Sheng Y."/>
            <person name="Liu T."/>
            <person name="Pan Y.S."/>
            <person name="Xia L.Y."/>
            <person name="Li J."/>
            <person name="Zhao F."/>
            <person name="Cao W.C."/>
        </authorList>
    </citation>
    <scope>NUCLEOTIDE SEQUENCE [LARGE SCALE GENOMIC DNA]</scope>
    <source>
        <strain evidence="1">Iper-2018</strain>
    </source>
</reference>